<sequence length="681" mass="76091">MPRQNKGLGMDLLIPGKIRKRGCSSSASSSSSIIQNYRFKRAILVGKRGGSSTPVPTWKLMSSRSPTASALRAMDSPNYAASSQNGAGRSKQQAPVSARKLAATLWEMNDMPSPRVREGSSDERRLRKMEIMNSKARERERIARSAHSGSLPPHLSDPSHSPVSERTDRSGTGSFHRRTPSISQRLRLTDHHAGMLDSHRNGSLMEVETRSRAQTPTASTVGVKTRLKDVSNALTTSKELLKIINRIWGNEDRPSSSMALISALHAELERARLQVNQLIQEQRADQNEINYLMKCFAEEKAAWKSKEHKVVEAAIEAVAGELEVERKLRRRSESLNKKLGKELAETKASLVKAVKELESEKRTREIMEQVCDELARDIDEDKSEAEEVKRESSKVREDVEKEREMMQFADVLREERAQVKLSEAKHQLEEKNAAVDILRSQLEAFMGSKRTKEKGRGSAHLNDEEISAYLSRAHLGSHQDDEKDEDGGEVEDGIECEEDSAESDLHSIELSMGNNNRSYNLIHASGAARDPRWAALDVEEIKGRKSTSGKPPRRSTSLQRSVSDGVEWGMQAEKLQNSGDGIDWERFPELERQRQEQGKGRGDEMQGYKSSKGLRDQMLSGSRLGPARVHASPTRQWGQPWPSRDPTGTFQDRPPSAQGNGSKSRLGEARGEGLNGRRSKR</sequence>
<evidence type="ECO:0000313" key="3">
    <source>
        <dbReference type="Proteomes" id="UP000515124"/>
    </source>
</evidence>
<reference evidence="4" key="1">
    <citation type="submission" date="2025-08" db="UniProtKB">
        <authorList>
            <consortium name="RefSeq"/>
        </authorList>
    </citation>
    <scope>IDENTIFICATION</scope>
</reference>
<dbReference type="SMR" id="A0A6P5SZA7"/>
<gene>
    <name evidence="4" type="primary">LOC110761304</name>
</gene>
<dbReference type="PANTHER" id="PTHR31071:SF7">
    <property type="entry name" value="OS04G0382800 PROTEIN"/>
    <property type="match status" value="1"/>
</dbReference>
<keyword evidence="1" id="KW-0175">Coiled coil</keyword>
<dbReference type="RefSeq" id="XP_021819447.1">
    <property type="nucleotide sequence ID" value="XM_021963755.1"/>
</dbReference>
<feature type="coiled-coil region" evidence="1">
    <location>
        <begin position="340"/>
        <end position="441"/>
    </location>
</feature>
<keyword evidence="3" id="KW-1185">Reference proteome</keyword>
<evidence type="ECO:0000256" key="2">
    <source>
        <dbReference type="SAM" id="MobiDB-lite"/>
    </source>
</evidence>
<feature type="compositionally biased region" description="Low complexity" evidence="2">
    <location>
        <begin position="147"/>
        <end position="162"/>
    </location>
</feature>
<feature type="region of interest" description="Disordered" evidence="2">
    <location>
        <begin position="540"/>
        <end position="681"/>
    </location>
</feature>
<dbReference type="KEGG" id="pavi:110761304"/>
<dbReference type="Gramene" id="Pav_sc0000055.1_g220.1.mk:mrna">
    <property type="protein sequence ID" value="Pav_sc0000055.1_g220.1.mk:mrna"/>
    <property type="gene ID" value="Pav_sc0000055.1_g220.1.mk"/>
</dbReference>
<dbReference type="PANTHER" id="PTHR31071">
    <property type="entry name" value="GB|AAF24581.1"/>
    <property type="match status" value="1"/>
</dbReference>
<organism evidence="3 4">
    <name type="scientific">Prunus avium</name>
    <name type="common">Cherry</name>
    <name type="synonym">Cerasus avium</name>
    <dbReference type="NCBI Taxonomy" id="42229"/>
    <lineage>
        <taxon>Eukaryota</taxon>
        <taxon>Viridiplantae</taxon>
        <taxon>Streptophyta</taxon>
        <taxon>Embryophyta</taxon>
        <taxon>Tracheophyta</taxon>
        <taxon>Spermatophyta</taxon>
        <taxon>Magnoliopsida</taxon>
        <taxon>eudicotyledons</taxon>
        <taxon>Gunneridae</taxon>
        <taxon>Pentapetalae</taxon>
        <taxon>rosids</taxon>
        <taxon>fabids</taxon>
        <taxon>Rosales</taxon>
        <taxon>Rosaceae</taxon>
        <taxon>Amygdaloideae</taxon>
        <taxon>Amygdaleae</taxon>
        <taxon>Prunus</taxon>
    </lineage>
</organism>
<evidence type="ECO:0000256" key="1">
    <source>
        <dbReference type="SAM" id="Coils"/>
    </source>
</evidence>
<accession>A0A6P5SZA7</accession>
<feature type="region of interest" description="Disordered" evidence="2">
    <location>
        <begin position="476"/>
        <end position="502"/>
    </location>
</feature>
<evidence type="ECO:0000313" key="4">
    <source>
        <dbReference type="RefSeq" id="XP_021819447.1"/>
    </source>
</evidence>
<feature type="coiled-coil region" evidence="1">
    <location>
        <begin position="261"/>
        <end position="288"/>
    </location>
</feature>
<feature type="compositionally biased region" description="Basic and acidic residues" evidence="2">
    <location>
        <begin position="115"/>
        <end position="143"/>
    </location>
</feature>
<feature type="compositionally biased region" description="Basic and acidic residues" evidence="2">
    <location>
        <begin position="187"/>
        <end position="200"/>
    </location>
</feature>
<name>A0A6P5SZA7_PRUAV</name>
<feature type="compositionally biased region" description="Basic residues" evidence="2">
    <location>
        <begin position="544"/>
        <end position="553"/>
    </location>
</feature>
<feature type="compositionally biased region" description="Polar residues" evidence="2">
    <location>
        <begin position="79"/>
        <end position="95"/>
    </location>
</feature>
<feature type="compositionally biased region" description="Acidic residues" evidence="2">
    <location>
        <begin position="482"/>
        <end position="502"/>
    </location>
</feature>
<feature type="compositionally biased region" description="Basic and acidic residues" evidence="2">
    <location>
        <begin position="583"/>
        <end position="606"/>
    </location>
</feature>
<dbReference type="AlphaFoldDB" id="A0A6P5SZA7"/>
<dbReference type="Proteomes" id="UP000515124">
    <property type="component" value="Unplaced"/>
</dbReference>
<dbReference type="InterPro" id="IPR043424">
    <property type="entry name" value="BLT-like"/>
</dbReference>
<proteinExistence type="predicted"/>
<feature type="region of interest" description="Disordered" evidence="2">
    <location>
        <begin position="78"/>
        <end position="220"/>
    </location>
</feature>
<protein>
    <submittedName>
        <fullName evidence="4">Uncharacterized protein At5g41620</fullName>
    </submittedName>
</protein>
<dbReference type="GeneID" id="110761304"/>